<organism evidence="1 2">
    <name type="scientific">Centaurea solstitialis</name>
    <name type="common">yellow star-thistle</name>
    <dbReference type="NCBI Taxonomy" id="347529"/>
    <lineage>
        <taxon>Eukaryota</taxon>
        <taxon>Viridiplantae</taxon>
        <taxon>Streptophyta</taxon>
        <taxon>Embryophyta</taxon>
        <taxon>Tracheophyta</taxon>
        <taxon>Spermatophyta</taxon>
        <taxon>Magnoliopsida</taxon>
        <taxon>eudicotyledons</taxon>
        <taxon>Gunneridae</taxon>
        <taxon>Pentapetalae</taxon>
        <taxon>asterids</taxon>
        <taxon>campanulids</taxon>
        <taxon>Asterales</taxon>
        <taxon>Asteraceae</taxon>
        <taxon>Carduoideae</taxon>
        <taxon>Cardueae</taxon>
        <taxon>Centaureinae</taxon>
        <taxon>Centaurea</taxon>
    </lineage>
</organism>
<proteinExistence type="predicted"/>
<accession>A0AA38T230</accession>
<evidence type="ECO:0000313" key="2">
    <source>
        <dbReference type="Proteomes" id="UP001172457"/>
    </source>
</evidence>
<keyword evidence="2" id="KW-1185">Reference proteome</keyword>
<gene>
    <name evidence="1" type="ORF">OSB04_016990</name>
</gene>
<sequence length="221" mass="25576">MSRPDMITCLPTHMSKSVVPFYTPEESLRLINGKWKLTGQNFPVWKMHLDNGNLYILEKPVSRPKSNSPEEEFAQYFKYLADESDVMSILIFSISPEFLGDLRDKSCHEVVKDIENQLGFYKHTGKLLIMKDILSLKLKKNQSIKDHLINIRRLFKCLTRLGYKMAQEELMHLIWYSLPVGCKIGLYPRSQVGAQSEDKGKVKVDCVRDSNRVTVSNVIRH</sequence>
<dbReference type="EMBL" id="JARYMX010000004">
    <property type="protein sequence ID" value="KAJ9552945.1"/>
    <property type="molecule type" value="Genomic_DNA"/>
</dbReference>
<evidence type="ECO:0000313" key="1">
    <source>
        <dbReference type="EMBL" id="KAJ9552945.1"/>
    </source>
</evidence>
<protein>
    <submittedName>
        <fullName evidence="1">Uncharacterized protein</fullName>
    </submittedName>
</protein>
<comment type="caution">
    <text evidence="1">The sequence shown here is derived from an EMBL/GenBank/DDBJ whole genome shotgun (WGS) entry which is preliminary data.</text>
</comment>
<dbReference type="Proteomes" id="UP001172457">
    <property type="component" value="Chromosome 4"/>
</dbReference>
<name>A0AA38T230_9ASTR</name>
<dbReference type="AlphaFoldDB" id="A0AA38T230"/>
<reference evidence="1" key="1">
    <citation type="submission" date="2023-03" db="EMBL/GenBank/DDBJ databases">
        <title>Chromosome-scale reference genome and RAD-based genetic map of yellow starthistle (Centaurea solstitialis) reveal putative structural variation and QTLs associated with invader traits.</title>
        <authorList>
            <person name="Reatini B."/>
            <person name="Cang F.A."/>
            <person name="Jiang Q."/>
            <person name="Mckibben M.T.W."/>
            <person name="Barker M.S."/>
            <person name="Rieseberg L.H."/>
            <person name="Dlugosch K.M."/>
        </authorList>
    </citation>
    <scope>NUCLEOTIDE SEQUENCE</scope>
    <source>
        <strain evidence="1">CAN-66</strain>
        <tissue evidence="1">Leaf</tissue>
    </source>
</reference>